<keyword evidence="6 7" id="KW-0472">Membrane</keyword>
<dbReference type="SUPFAM" id="SSF161098">
    <property type="entry name" value="MetI-like"/>
    <property type="match status" value="1"/>
</dbReference>
<feature type="transmembrane region" description="Helical" evidence="7">
    <location>
        <begin position="172"/>
        <end position="194"/>
    </location>
</feature>
<dbReference type="EMBL" id="DXCL01000041">
    <property type="protein sequence ID" value="HIZ03952.1"/>
    <property type="molecule type" value="Genomic_DNA"/>
</dbReference>
<dbReference type="InterPro" id="IPR000515">
    <property type="entry name" value="MetI-like"/>
</dbReference>
<dbReference type="PROSITE" id="PS50928">
    <property type="entry name" value="ABC_TM1"/>
    <property type="match status" value="1"/>
</dbReference>
<evidence type="ECO:0000313" key="9">
    <source>
        <dbReference type="EMBL" id="HIZ03952.1"/>
    </source>
</evidence>
<evidence type="ECO:0000256" key="2">
    <source>
        <dbReference type="ARBA" id="ARBA00022448"/>
    </source>
</evidence>
<gene>
    <name evidence="9" type="ORF">H9727_06675</name>
</gene>
<feature type="domain" description="ABC transmembrane type-1" evidence="8">
    <location>
        <begin position="101"/>
        <end position="300"/>
    </location>
</feature>
<evidence type="ECO:0000313" key="10">
    <source>
        <dbReference type="Proteomes" id="UP000824132"/>
    </source>
</evidence>
<feature type="transmembrane region" description="Helical" evidence="7">
    <location>
        <begin position="105"/>
        <end position="124"/>
    </location>
</feature>
<dbReference type="PANTHER" id="PTHR43744">
    <property type="entry name" value="ABC TRANSPORTER PERMEASE PROTEIN MG189-RELATED-RELATED"/>
    <property type="match status" value="1"/>
</dbReference>
<dbReference type="Proteomes" id="UP000824132">
    <property type="component" value="Unassembled WGS sequence"/>
</dbReference>
<dbReference type="Gene3D" id="1.10.3720.10">
    <property type="entry name" value="MetI-like"/>
    <property type="match status" value="1"/>
</dbReference>
<dbReference type="GO" id="GO:0055085">
    <property type="term" value="P:transmembrane transport"/>
    <property type="evidence" value="ECO:0007669"/>
    <property type="project" value="InterPro"/>
</dbReference>
<reference evidence="9" key="1">
    <citation type="journal article" date="2021" name="PeerJ">
        <title>Extensive microbial diversity within the chicken gut microbiome revealed by metagenomics and culture.</title>
        <authorList>
            <person name="Gilroy R."/>
            <person name="Ravi A."/>
            <person name="Getino M."/>
            <person name="Pursley I."/>
            <person name="Horton D.L."/>
            <person name="Alikhan N.F."/>
            <person name="Baker D."/>
            <person name="Gharbi K."/>
            <person name="Hall N."/>
            <person name="Watson M."/>
            <person name="Adriaenssens E.M."/>
            <person name="Foster-Nyarko E."/>
            <person name="Jarju S."/>
            <person name="Secka A."/>
            <person name="Antonio M."/>
            <person name="Oren A."/>
            <person name="Chaudhuri R.R."/>
            <person name="La Ragione R."/>
            <person name="Hildebrand F."/>
            <person name="Pallen M.J."/>
        </authorList>
    </citation>
    <scope>NUCLEOTIDE SEQUENCE</scope>
    <source>
        <strain evidence="9">CHK187-5294</strain>
    </source>
</reference>
<sequence>MKQETIAISGPKQKESSVRRKSGKKIHVGRIVIYAILLLYSLWILAPFLIILVTSFTSNAEYADATGYIWWPQNPSIEGYLRLFSDDPYMIGGIPSLFRGFINTMWITLLPLFSGLLQSLLVAYCYSRYNFPCKNVLFMVTVTLMFVPLGAFGFVSYMFYQNIGWTEGYAAWLPMIVPGMFASAGTVFFLRPYLEGISGEIVEAAQIDGMGFWQIFFAIIIPLSKPALIAQFIFGFVGGYNNYSGALLYLNDQIESMWTLQLALQKLIAYLSTSVSGDYAFRCATALMAMLPLIIVYLFCQKFFIEGISFGGGKE</sequence>
<protein>
    <submittedName>
        <fullName evidence="9">Carbohydrate ABC transporter permease</fullName>
    </submittedName>
</protein>
<evidence type="ECO:0000256" key="3">
    <source>
        <dbReference type="ARBA" id="ARBA00022475"/>
    </source>
</evidence>
<evidence type="ECO:0000256" key="4">
    <source>
        <dbReference type="ARBA" id="ARBA00022692"/>
    </source>
</evidence>
<dbReference type="PANTHER" id="PTHR43744:SF9">
    <property type="entry name" value="POLYGALACTURONAN_RHAMNOGALACTURONAN TRANSPORT SYSTEM PERMEASE PROTEIN YTCP"/>
    <property type="match status" value="1"/>
</dbReference>
<comment type="subcellular location">
    <subcellularLocation>
        <location evidence="1 7">Cell membrane</location>
        <topology evidence="1 7">Multi-pass membrane protein</topology>
    </subcellularLocation>
</comment>
<dbReference type="GO" id="GO:0005886">
    <property type="term" value="C:plasma membrane"/>
    <property type="evidence" value="ECO:0007669"/>
    <property type="project" value="UniProtKB-SubCell"/>
</dbReference>
<evidence type="ECO:0000256" key="6">
    <source>
        <dbReference type="ARBA" id="ARBA00023136"/>
    </source>
</evidence>
<evidence type="ECO:0000256" key="1">
    <source>
        <dbReference type="ARBA" id="ARBA00004651"/>
    </source>
</evidence>
<feature type="transmembrane region" description="Helical" evidence="7">
    <location>
        <begin position="215"/>
        <end position="240"/>
    </location>
</feature>
<name>A0A9D2CZX2_9FIRM</name>
<keyword evidence="3" id="KW-1003">Cell membrane</keyword>
<feature type="transmembrane region" description="Helical" evidence="7">
    <location>
        <begin position="279"/>
        <end position="300"/>
    </location>
</feature>
<evidence type="ECO:0000259" key="8">
    <source>
        <dbReference type="PROSITE" id="PS50928"/>
    </source>
</evidence>
<dbReference type="Pfam" id="PF00528">
    <property type="entry name" value="BPD_transp_1"/>
    <property type="match status" value="1"/>
</dbReference>
<reference evidence="9" key="2">
    <citation type="submission" date="2021-04" db="EMBL/GenBank/DDBJ databases">
        <authorList>
            <person name="Gilroy R."/>
        </authorList>
    </citation>
    <scope>NUCLEOTIDE SEQUENCE</scope>
    <source>
        <strain evidence="9">CHK187-5294</strain>
    </source>
</reference>
<comment type="caution">
    <text evidence="9">The sequence shown here is derived from an EMBL/GenBank/DDBJ whole genome shotgun (WGS) entry which is preliminary data.</text>
</comment>
<dbReference type="InterPro" id="IPR035906">
    <property type="entry name" value="MetI-like_sf"/>
</dbReference>
<evidence type="ECO:0000256" key="5">
    <source>
        <dbReference type="ARBA" id="ARBA00022989"/>
    </source>
</evidence>
<dbReference type="AlphaFoldDB" id="A0A9D2CZX2"/>
<feature type="transmembrane region" description="Helical" evidence="7">
    <location>
        <begin position="31"/>
        <end position="53"/>
    </location>
</feature>
<keyword evidence="4 7" id="KW-0812">Transmembrane</keyword>
<comment type="similarity">
    <text evidence="7">Belongs to the binding-protein-dependent transport system permease family.</text>
</comment>
<accession>A0A9D2CZX2</accession>
<feature type="transmembrane region" description="Helical" evidence="7">
    <location>
        <begin position="136"/>
        <end position="160"/>
    </location>
</feature>
<keyword evidence="2 7" id="KW-0813">Transport</keyword>
<keyword evidence="5 7" id="KW-1133">Transmembrane helix</keyword>
<organism evidence="9 10">
    <name type="scientific">Candidatus Borkfalkia avistercoris</name>
    <dbReference type="NCBI Taxonomy" id="2838504"/>
    <lineage>
        <taxon>Bacteria</taxon>
        <taxon>Bacillati</taxon>
        <taxon>Bacillota</taxon>
        <taxon>Clostridia</taxon>
        <taxon>Christensenellales</taxon>
        <taxon>Christensenellaceae</taxon>
        <taxon>Candidatus Borkfalkia</taxon>
    </lineage>
</organism>
<proteinExistence type="inferred from homology"/>
<dbReference type="CDD" id="cd06261">
    <property type="entry name" value="TM_PBP2"/>
    <property type="match status" value="1"/>
</dbReference>
<evidence type="ECO:0000256" key="7">
    <source>
        <dbReference type="RuleBase" id="RU363032"/>
    </source>
</evidence>